<dbReference type="Proteomes" id="UP001062846">
    <property type="component" value="Chromosome 12"/>
</dbReference>
<reference evidence="1" key="1">
    <citation type="submission" date="2022-02" db="EMBL/GenBank/DDBJ databases">
        <title>Plant Genome Project.</title>
        <authorList>
            <person name="Zhang R.-G."/>
        </authorList>
    </citation>
    <scope>NUCLEOTIDE SEQUENCE</scope>
    <source>
        <strain evidence="1">AT1</strain>
    </source>
</reference>
<evidence type="ECO:0000313" key="2">
    <source>
        <dbReference type="Proteomes" id="UP001062846"/>
    </source>
</evidence>
<evidence type="ECO:0000313" key="1">
    <source>
        <dbReference type="EMBL" id="KAI8527477.1"/>
    </source>
</evidence>
<name>A0ACC0LGH7_RHOML</name>
<proteinExistence type="predicted"/>
<sequence length="211" mass="23341">MMSRAGSQSTTPTTYGSETMGKGRRGEGEQCCSFDVAGERREVRDKARRSSSKRLGWVISTPPMKTLEALGAEEVVYLPTDKLAQRVVVPLLLPSSGAGSSLLSLVLGTGAMITTFLSSGLCIFLLVVLVRFLHKVWWTPIRIRHIMASQGIKGPAYRFLHGNTKEIIRMRGESISTPMDFSSHHIFARLLPDIHAWKQLYGIKLLALPFV</sequence>
<dbReference type="EMBL" id="CM046399">
    <property type="protein sequence ID" value="KAI8527477.1"/>
    <property type="molecule type" value="Genomic_DNA"/>
</dbReference>
<organism evidence="1 2">
    <name type="scientific">Rhododendron molle</name>
    <name type="common">Chinese azalea</name>
    <name type="synonym">Azalea mollis</name>
    <dbReference type="NCBI Taxonomy" id="49168"/>
    <lineage>
        <taxon>Eukaryota</taxon>
        <taxon>Viridiplantae</taxon>
        <taxon>Streptophyta</taxon>
        <taxon>Embryophyta</taxon>
        <taxon>Tracheophyta</taxon>
        <taxon>Spermatophyta</taxon>
        <taxon>Magnoliopsida</taxon>
        <taxon>eudicotyledons</taxon>
        <taxon>Gunneridae</taxon>
        <taxon>Pentapetalae</taxon>
        <taxon>asterids</taxon>
        <taxon>Ericales</taxon>
        <taxon>Ericaceae</taxon>
        <taxon>Ericoideae</taxon>
        <taxon>Rhodoreae</taxon>
        <taxon>Rhododendron</taxon>
    </lineage>
</organism>
<accession>A0ACC0LGH7</accession>
<gene>
    <name evidence="1" type="ORF">RHMOL_Rhmol12G0078400</name>
</gene>
<protein>
    <submittedName>
        <fullName evidence="1">Uncharacterized protein</fullName>
    </submittedName>
</protein>
<comment type="caution">
    <text evidence="1">The sequence shown here is derived from an EMBL/GenBank/DDBJ whole genome shotgun (WGS) entry which is preliminary data.</text>
</comment>
<keyword evidence="2" id="KW-1185">Reference proteome</keyword>